<feature type="chain" id="PRO_5003391346" description="Lipoprotein" evidence="1">
    <location>
        <begin position="20"/>
        <end position="221"/>
    </location>
</feature>
<dbReference type="EMBL" id="CP002018">
    <property type="protein sequence ID" value="AEM42143.1"/>
    <property type="molecule type" value="Genomic_DNA"/>
</dbReference>
<keyword evidence="3" id="KW-1185">Reference proteome</keyword>
<organism evidence="2 3">
    <name type="scientific">Ketogulonicigenium vulgare (strain WSH-001)</name>
    <dbReference type="NCBI Taxonomy" id="759362"/>
    <lineage>
        <taxon>Bacteria</taxon>
        <taxon>Pseudomonadati</taxon>
        <taxon>Pseudomonadota</taxon>
        <taxon>Alphaproteobacteria</taxon>
        <taxon>Rhodobacterales</taxon>
        <taxon>Roseobacteraceae</taxon>
        <taxon>Ketogulonicigenium</taxon>
    </lineage>
</organism>
<gene>
    <name evidence="2" type="ordered locus">KVU_2304</name>
</gene>
<dbReference type="KEGG" id="kvl:KVU_2304"/>
<dbReference type="PROSITE" id="PS51257">
    <property type="entry name" value="PROKAR_LIPOPROTEIN"/>
    <property type="match status" value="1"/>
</dbReference>
<sequence length="221" mass="23556">MKLKILLAAGAMISLAACQAVQGPLSAVGQMASAVISPADDAPAATVDPALFAPDVIAAQPQDFLVVTVNAAGLNEMARLQQRSGLHETYLTQSGFQFTLNQGMLLSSRGFGDDLVTTGAIDPEALLSAIRSGTGQVTRIVERLNAQSQIESQNFTCTFTIAGEEEVALALSTLAATRVNERCSGAQMIFDNIYWLDQQQKIAASRQYVSPSVAYLRFNRL</sequence>
<evidence type="ECO:0000256" key="1">
    <source>
        <dbReference type="SAM" id="SignalP"/>
    </source>
</evidence>
<protein>
    <recommendedName>
        <fullName evidence="4">Lipoprotein</fullName>
    </recommendedName>
</protein>
<feature type="signal peptide" evidence="1">
    <location>
        <begin position="1"/>
        <end position="19"/>
    </location>
</feature>
<dbReference type="SUPFAM" id="SSF159270">
    <property type="entry name" value="YmcC-like"/>
    <property type="match status" value="1"/>
</dbReference>
<dbReference type="RefSeq" id="WP_013385533.1">
    <property type="nucleotide sequence ID" value="NC_017384.1"/>
</dbReference>
<dbReference type="Pfam" id="PF11102">
    <property type="entry name" value="YjbF"/>
    <property type="match status" value="1"/>
</dbReference>
<proteinExistence type="predicted"/>
<reference evidence="2 3" key="1">
    <citation type="journal article" date="2011" name="J. Bacteriol.">
        <title>Complete genome sequence of the industrial strain Ketogulonicigenium vulgare WSH-001.</title>
        <authorList>
            <person name="Liu L."/>
            <person name="Li Y."/>
            <person name="Zhang J."/>
            <person name="Zhou Z."/>
            <person name="Liu J."/>
            <person name="Li X."/>
            <person name="Zhou J."/>
            <person name="Du G."/>
            <person name="Wang L."/>
            <person name="Chen J."/>
        </authorList>
    </citation>
    <scope>NUCLEOTIDE SEQUENCE [LARGE SCALE GENOMIC DNA]</scope>
    <source>
        <strain evidence="2 3">WSH-001</strain>
    </source>
</reference>
<dbReference type="OrthoDB" id="6237231at2"/>
<evidence type="ECO:0000313" key="3">
    <source>
        <dbReference type="Proteomes" id="UP000000692"/>
    </source>
</evidence>
<dbReference type="InterPro" id="IPR021308">
    <property type="entry name" value="GfcB"/>
</dbReference>
<keyword evidence="1" id="KW-0732">Signal</keyword>
<dbReference type="HOGENOM" id="CLU_099032_0_0_5"/>
<dbReference type="Proteomes" id="UP000000692">
    <property type="component" value="Chromosome"/>
</dbReference>
<dbReference type="AlphaFoldDB" id="F9Y6M3"/>
<name>F9Y6M3_KETVW</name>
<evidence type="ECO:0000313" key="2">
    <source>
        <dbReference type="EMBL" id="AEM42143.1"/>
    </source>
</evidence>
<accession>F9Y6M3</accession>
<dbReference type="InterPro" id="IPR023373">
    <property type="entry name" value="YmcC_sf"/>
</dbReference>
<dbReference type="Gene3D" id="2.40.360.10">
    <property type="entry name" value="YmcC-like"/>
    <property type="match status" value="1"/>
</dbReference>
<evidence type="ECO:0008006" key="4">
    <source>
        <dbReference type="Google" id="ProtNLM"/>
    </source>
</evidence>
<dbReference type="eggNOG" id="ENOG5032Z0I">
    <property type="taxonomic scope" value="Bacteria"/>
</dbReference>